<keyword evidence="3" id="KW-1185">Reference proteome</keyword>
<protein>
    <submittedName>
        <fullName evidence="2">Uncharacterized protein</fullName>
    </submittedName>
</protein>
<feature type="region of interest" description="Disordered" evidence="1">
    <location>
        <begin position="138"/>
        <end position="191"/>
    </location>
</feature>
<dbReference type="Proteomes" id="UP001066276">
    <property type="component" value="Chromosome 2_1"/>
</dbReference>
<accession>A0AAV7VH61</accession>
<gene>
    <name evidence="2" type="ORF">NDU88_004459</name>
</gene>
<sequence length="191" mass="21549">MSGADRGCSILVWGVFEKLKSCLLQERINDTYEVVFIALYELKTSIAASPEMEANVKSPRFRAEDTCGDARTVSPRKVEQLNGHRRFQTVIKGKKLGRSPIERFSPTREKKRINMPSAPSERGNRVINAPTEREEKIEVMAQPKRSARSRDGGSVSRNEAGFTKGVQYTRGGAENREITRVIKRAHAERRS</sequence>
<name>A0AAV7VH61_PLEWA</name>
<dbReference type="EMBL" id="JANPWB010000003">
    <property type="protein sequence ID" value="KAJ1200638.1"/>
    <property type="molecule type" value="Genomic_DNA"/>
</dbReference>
<proteinExistence type="predicted"/>
<organism evidence="2 3">
    <name type="scientific">Pleurodeles waltl</name>
    <name type="common">Iberian ribbed newt</name>
    <dbReference type="NCBI Taxonomy" id="8319"/>
    <lineage>
        <taxon>Eukaryota</taxon>
        <taxon>Metazoa</taxon>
        <taxon>Chordata</taxon>
        <taxon>Craniata</taxon>
        <taxon>Vertebrata</taxon>
        <taxon>Euteleostomi</taxon>
        <taxon>Amphibia</taxon>
        <taxon>Batrachia</taxon>
        <taxon>Caudata</taxon>
        <taxon>Salamandroidea</taxon>
        <taxon>Salamandridae</taxon>
        <taxon>Pleurodelinae</taxon>
        <taxon>Pleurodeles</taxon>
    </lineage>
</organism>
<dbReference type="AlphaFoldDB" id="A0AAV7VH61"/>
<reference evidence="2" key="1">
    <citation type="journal article" date="2022" name="bioRxiv">
        <title>Sequencing and chromosome-scale assembly of the giantPleurodeles waltlgenome.</title>
        <authorList>
            <person name="Brown T."/>
            <person name="Elewa A."/>
            <person name="Iarovenko S."/>
            <person name="Subramanian E."/>
            <person name="Araus A.J."/>
            <person name="Petzold A."/>
            <person name="Susuki M."/>
            <person name="Suzuki K.-i.T."/>
            <person name="Hayashi T."/>
            <person name="Toyoda A."/>
            <person name="Oliveira C."/>
            <person name="Osipova E."/>
            <person name="Leigh N.D."/>
            <person name="Simon A."/>
            <person name="Yun M.H."/>
        </authorList>
    </citation>
    <scope>NUCLEOTIDE SEQUENCE</scope>
    <source>
        <strain evidence="2">20211129_DDA</strain>
        <tissue evidence="2">Liver</tissue>
    </source>
</reference>
<comment type="caution">
    <text evidence="2">The sequence shown here is derived from an EMBL/GenBank/DDBJ whole genome shotgun (WGS) entry which is preliminary data.</text>
</comment>
<feature type="compositionally biased region" description="Basic residues" evidence="1">
    <location>
        <begin position="181"/>
        <end position="191"/>
    </location>
</feature>
<evidence type="ECO:0000256" key="1">
    <source>
        <dbReference type="SAM" id="MobiDB-lite"/>
    </source>
</evidence>
<evidence type="ECO:0000313" key="2">
    <source>
        <dbReference type="EMBL" id="KAJ1200638.1"/>
    </source>
</evidence>
<evidence type="ECO:0000313" key="3">
    <source>
        <dbReference type="Proteomes" id="UP001066276"/>
    </source>
</evidence>